<dbReference type="STRING" id="1163745.HCD_02810"/>
<dbReference type="SUPFAM" id="SSF50475">
    <property type="entry name" value="FMN-binding split barrel"/>
    <property type="match status" value="1"/>
</dbReference>
<evidence type="ECO:0000259" key="5">
    <source>
        <dbReference type="Pfam" id="PF01613"/>
    </source>
</evidence>
<protein>
    <recommendedName>
        <fullName evidence="5">Flavin reductase like domain-containing protein</fullName>
    </recommendedName>
</protein>
<dbReference type="Pfam" id="PF01613">
    <property type="entry name" value="Flavin_Reduct"/>
    <property type="match status" value="1"/>
</dbReference>
<dbReference type="InterPro" id="IPR012349">
    <property type="entry name" value="Split_barrel_FMN-bd"/>
</dbReference>
<organism evidence="6 7">
    <name type="scientific">Helicobacter cetorum (strain ATCC BAA-540 / CCUG 52418 / MIT 99-5656)</name>
    <dbReference type="NCBI Taxonomy" id="1163745"/>
    <lineage>
        <taxon>Bacteria</taxon>
        <taxon>Pseudomonadati</taxon>
        <taxon>Campylobacterota</taxon>
        <taxon>Epsilonproteobacteria</taxon>
        <taxon>Campylobacterales</taxon>
        <taxon>Helicobacteraceae</taxon>
        <taxon>Helicobacter</taxon>
    </lineage>
</organism>
<evidence type="ECO:0000313" key="6">
    <source>
        <dbReference type="EMBL" id="AFI05580.1"/>
    </source>
</evidence>
<evidence type="ECO:0000313" key="7">
    <source>
        <dbReference type="Proteomes" id="UP000005013"/>
    </source>
</evidence>
<name>I0ERL1_HELCM</name>
<dbReference type="PANTHER" id="PTHR33798:SF5">
    <property type="entry name" value="FLAVIN REDUCTASE LIKE DOMAIN-CONTAINING PROTEIN"/>
    <property type="match status" value="1"/>
</dbReference>
<keyword evidence="3" id="KW-0288">FMN</keyword>
<dbReference type="RefSeq" id="WP_014659096.1">
    <property type="nucleotide sequence ID" value="NC_017735.1"/>
</dbReference>
<dbReference type="PANTHER" id="PTHR33798">
    <property type="entry name" value="FLAVOPROTEIN OXYGENASE"/>
    <property type="match status" value="1"/>
</dbReference>
<evidence type="ECO:0000256" key="4">
    <source>
        <dbReference type="ARBA" id="ARBA00038054"/>
    </source>
</evidence>
<dbReference type="InterPro" id="IPR002563">
    <property type="entry name" value="Flavin_Rdtase-like_dom"/>
</dbReference>
<evidence type="ECO:0000256" key="3">
    <source>
        <dbReference type="ARBA" id="ARBA00022643"/>
    </source>
</evidence>
<reference evidence="6 7" key="1">
    <citation type="journal article" date="2013" name="PLoS ONE">
        <title>Sequence Divergence and Conservation in Genomes ofHelicobacter cetorum Strains from a Dolphin and a Whale.</title>
        <authorList>
            <person name="Kersulyte D."/>
            <person name="Rossi M."/>
            <person name="Berg D.E."/>
        </authorList>
    </citation>
    <scope>NUCLEOTIDE SEQUENCE [LARGE SCALE GENOMIC DNA]</scope>
    <source>
        <strain evidence="6 7">MIT 99-5656</strain>
    </source>
</reference>
<dbReference type="KEGG" id="hcm:HCD_02810"/>
<evidence type="ECO:0000256" key="1">
    <source>
        <dbReference type="ARBA" id="ARBA00001917"/>
    </source>
</evidence>
<keyword evidence="7" id="KW-1185">Reference proteome</keyword>
<keyword evidence="2" id="KW-0285">Flavoprotein</keyword>
<comment type="cofactor">
    <cofactor evidence="1">
        <name>FMN</name>
        <dbReference type="ChEBI" id="CHEBI:58210"/>
    </cofactor>
</comment>
<feature type="domain" description="Flavin reductase like" evidence="5">
    <location>
        <begin position="22"/>
        <end position="177"/>
    </location>
</feature>
<accession>I0ERL1</accession>
<dbReference type="eggNOG" id="COG1853">
    <property type="taxonomic scope" value="Bacteria"/>
</dbReference>
<dbReference type="PATRIC" id="fig|1163745.3.peg.597"/>
<dbReference type="GO" id="GO:0016646">
    <property type="term" value="F:oxidoreductase activity, acting on the CH-NH group of donors, NAD or NADP as acceptor"/>
    <property type="evidence" value="ECO:0007669"/>
    <property type="project" value="UniProtKB-ARBA"/>
</dbReference>
<sequence length="194" mass="22049">MLINFEEASFLQKHKILSHSITPRPIAWVSTLSKNQVNNLAPFSFFAPICSEPALLSLYLTPKSDGSNKDTLKNILETQKATICLCDERHLNALQLSSMELEYNVSESEKFSIPMQEIHADYPPIVQGVSIAFCCDFYQFLEIPKESKPFFLEVKHSYIEKTLYEEDLNFTFRGVGRVGKSYQVSGILKSAKNL</sequence>
<dbReference type="EMBL" id="CP003481">
    <property type="protein sequence ID" value="AFI05580.1"/>
    <property type="molecule type" value="Genomic_DNA"/>
</dbReference>
<evidence type="ECO:0000256" key="2">
    <source>
        <dbReference type="ARBA" id="ARBA00022630"/>
    </source>
</evidence>
<dbReference type="AlphaFoldDB" id="I0ERL1"/>
<dbReference type="Gene3D" id="2.30.110.10">
    <property type="entry name" value="Electron Transport, Fmn-binding Protein, Chain A"/>
    <property type="match status" value="1"/>
</dbReference>
<dbReference type="GO" id="GO:0010181">
    <property type="term" value="F:FMN binding"/>
    <property type="evidence" value="ECO:0007669"/>
    <property type="project" value="InterPro"/>
</dbReference>
<dbReference type="Proteomes" id="UP000005013">
    <property type="component" value="Chromosome"/>
</dbReference>
<dbReference type="OrthoDB" id="9794638at2"/>
<gene>
    <name evidence="6" type="ordered locus">HCD_02810</name>
</gene>
<comment type="similarity">
    <text evidence="4">Belongs to the flavoredoxin family.</text>
</comment>
<proteinExistence type="inferred from homology"/>
<dbReference type="HOGENOM" id="CLU_059021_3_1_7"/>